<feature type="region of interest" description="Disordered" evidence="2">
    <location>
        <begin position="1"/>
        <end position="24"/>
    </location>
</feature>
<organism evidence="3 4">
    <name type="scientific">Serratia proteamaculans</name>
    <dbReference type="NCBI Taxonomy" id="28151"/>
    <lineage>
        <taxon>Bacteria</taxon>
        <taxon>Pseudomonadati</taxon>
        <taxon>Pseudomonadota</taxon>
        <taxon>Gammaproteobacteria</taxon>
        <taxon>Enterobacterales</taxon>
        <taxon>Yersiniaceae</taxon>
        <taxon>Serratia</taxon>
    </lineage>
</organism>
<dbReference type="PANTHER" id="PTHR40588">
    <property type="entry name" value="MRNA INTERFERASE TOXIN YAFQ"/>
    <property type="match status" value="1"/>
</dbReference>
<dbReference type="InterPro" id="IPR007712">
    <property type="entry name" value="RelE/ParE_toxin"/>
</dbReference>
<protein>
    <submittedName>
        <fullName evidence="3">Type II toxin-antitoxin system YafQ family toxin</fullName>
    </submittedName>
</protein>
<evidence type="ECO:0000313" key="3">
    <source>
        <dbReference type="EMBL" id="QQX52166.1"/>
    </source>
</evidence>
<dbReference type="GO" id="GO:0006402">
    <property type="term" value="P:mRNA catabolic process"/>
    <property type="evidence" value="ECO:0007669"/>
    <property type="project" value="TreeGrafter"/>
</dbReference>
<evidence type="ECO:0000313" key="4">
    <source>
        <dbReference type="Proteomes" id="UP000596176"/>
    </source>
</evidence>
<gene>
    <name evidence="3" type="ORF">JKX24_18495</name>
</gene>
<dbReference type="PANTHER" id="PTHR40588:SF1">
    <property type="entry name" value="MRNA INTERFERASE TOXIN YAFQ"/>
    <property type="match status" value="1"/>
</dbReference>
<dbReference type="SUPFAM" id="SSF143011">
    <property type="entry name" value="RelE-like"/>
    <property type="match status" value="1"/>
</dbReference>
<sequence>MVKKPLSKAKTKAKAARAARPAGIRPRKLDYTSRFDKDWARYDKAGRHDMSLIQTVSALLVARQMIPAEYLDHPLTGEWSDNREMHLGGDFLLVYKIYEEKDLIMLVALGTHAELFK</sequence>
<dbReference type="RefSeq" id="WP_207978799.1">
    <property type="nucleotide sequence ID" value="NZ_CBCPIO010000011.1"/>
</dbReference>
<dbReference type="Pfam" id="PF15738">
    <property type="entry name" value="YafQ_toxin"/>
    <property type="match status" value="1"/>
</dbReference>
<accession>A0A7U0N448</accession>
<name>A0A7U0N448_SERPR</name>
<dbReference type="NCBIfam" id="TIGR02385">
    <property type="entry name" value="RelE_StbE"/>
    <property type="match status" value="1"/>
</dbReference>
<dbReference type="Proteomes" id="UP000596176">
    <property type="component" value="Chromosome"/>
</dbReference>
<feature type="compositionally biased region" description="Basic residues" evidence="2">
    <location>
        <begin position="1"/>
        <end position="17"/>
    </location>
</feature>
<evidence type="ECO:0000256" key="1">
    <source>
        <dbReference type="ARBA" id="ARBA00022649"/>
    </source>
</evidence>
<reference evidence="3 4" key="1">
    <citation type="submission" date="2021-01" db="EMBL/GenBank/DDBJ databases">
        <title>Chromosome sequence of Serratia proteamaculans strain 94 rif-r, isolated from spoiled beef.</title>
        <authorList>
            <person name="Zaytseva Y.V."/>
            <person name="Iablokov S.N."/>
            <person name="Klyukina A."/>
        </authorList>
    </citation>
    <scope>NUCLEOTIDE SEQUENCE [LARGE SCALE GENOMIC DNA]</scope>
    <source>
        <strain evidence="3 4">94 rif-r</strain>
    </source>
</reference>
<dbReference type="GO" id="GO:0004521">
    <property type="term" value="F:RNA endonuclease activity"/>
    <property type="evidence" value="ECO:0007669"/>
    <property type="project" value="TreeGrafter"/>
</dbReference>
<dbReference type="Gene3D" id="3.30.2310.20">
    <property type="entry name" value="RelE-like"/>
    <property type="match status" value="1"/>
</dbReference>
<dbReference type="EMBL" id="CP068391">
    <property type="protein sequence ID" value="QQX52166.1"/>
    <property type="molecule type" value="Genomic_DNA"/>
</dbReference>
<dbReference type="InterPro" id="IPR035093">
    <property type="entry name" value="RelE/ParE_toxin_dom_sf"/>
</dbReference>
<dbReference type="GO" id="GO:0006415">
    <property type="term" value="P:translational termination"/>
    <property type="evidence" value="ECO:0007669"/>
    <property type="project" value="TreeGrafter"/>
</dbReference>
<dbReference type="AlphaFoldDB" id="A0A7U0N448"/>
<dbReference type="InterPro" id="IPR004386">
    <property type="entry name" value="Toxin_YafQ-like"/>
</dbReference>
<proteinExistence type="predicted"/>
<keyword evidence="1" id="KW-1277">Toxin-antitoxin system</keyword>
<evidence type="ECO:0000256" key="2">
    <source>
        <dbReference type="SAM" id="MobiDB-lite"/>
    </source>
</evidence>